<evidence type="ECO:0000256" key="3">
    <source>
        <dbReference type="ARBA" id="ARBA00022913"/>
    </source>
</evidence>
<protein>
    <recommendedName>
        <fullName evidence="6">VENN motif-containing domain-containing protein</fullName>
    </recommendedName>
</protein>
<dbReference type="Pfam" id="PF04829">
    <property type="entry name" value="PT-VENN"/>
    <property type="match status" value="1"/>
</dbReference>
<evidence type="ECO:0000259" key="6">
    <source>
        <dbReference type="Pfam" id="PF04829"/>
    </source>
</evidence>
<dbReference type="EMBL" id="SZPQ01000091">
    <property type="protein sequence ID" value="TKI02299.1"/>
    <property type="molecule type" value="Genomic_DNA"/>
</dbReference>
<evidence type="ECO:0000313" key="8">
    <source>
        <dbReference type="Proteomes" id="UP000305202"/>
    </source>
</evidence>
<keyword evidence="4" id="KW-0843">Virulence</keyword>
<evidence type="ECO:0000256" key="2">
    <source>
        <dbReference type="ARBA" id="ARBA00022656"/>
    </source>
</evidence>
<name>A0ABY2SET3_9HYPH</name>
<keyword evidence="8" id="KW-1185">Reference proteome</keyword>
<dbReference type="InterPro" id="IPR006914">
    <property type="entry name" value="VENN_dom"/>
</dbReference>
<dbReference type="Proteomes" id="UP000305202">
    <property type="component" value="Unassembled WGS sequence"/>
</dbReference>
<comment type="caution">
    <text evidence="7">The sequence shown here is derived from an EMBL/GenBank/DDBJ whole genome shotgun (WGS) entry which is preliminary data.</text>
</comment>
<sequence>MTGAQAGKNAVENNFLSTPAATQRDNLAEKIQQGDKTLQTSKNYLELENADRRSDALVASFKKDPSAMTEAERIELNSYIRHYAAEMQTLHGDAVTKELVTGLLTGPDYLKSAPNSEAQQQAQTIMNTWGYHTSNASMGDPALLYGLGPLGQSVKTGMITNAAIGVGVNTGVQLSGNDPFSYVDAVMAGVTAVATTKKGILPSIGINMGGAVLGSAAKGEDPTNAMIGTGLGTILGNKADKFITHGVSIVVKESTAGLIGDIAGLTVSEVVSNDVKDDLDALELKNESK</sequence>
<gene>
    <name evidence="7" type="ORF">FCN80_25430</name>
</gene>
<evidence type="ECO:0000256" key="4">
    <source>
        <dbReference type="ARBA" id="ARBA00023026"/>
    </source>
</evidence>
<feature type="region of interest" description="Disordered" evidence="5">
    <location>
        <begin position="1"/>
        <end position="23"/>
    </location>
</feature>
<organism evidence="7 8">
    <name type="scientific">Martelella alba</name>
    <dbReference type="NCBI Taxonomy" id="2590451"/>
    <lineage>
        <taxon>Bacteria</taxon>
        <taxon>Pseudomonadati</taxon>
        <taxon>Pseudomonadota</taxon>
        <taxon>Alphaproteobacteria</taxon>
        <taxon>Hyphomicrobiales</taxon>
        <taxon>Aurantimonadaceae</taxon>
        <taxon>Martelella</taxon>
    </lineage>
</organism>
<accession>A0ABY2SET3</accession>
<reference evidence="7 8" key="1">
    <citation type="submission" date="2019-04" db="EMBL/GenBank/DDBJ databases">
        <authorList>
            <person name="Li M."/>
            <person name="Gao C."/>
        </authorList>
    </citation>
    <scope>NUCLEOTIDE SEQUENCE [LARGE SCALE GENOMIC DNA]</scope>
    <source>
        <strain evidence="7 8">BGMRC 2031</strain>
    </source>
</reference>
<evidence type="ECO:0000313" key="7">
    <source>
        <dbReference type="EMBL" id="TKI02299.1"/>
    </source>
</evidence>
<evidence type="ECO:0000256" key="5">
    <source>
        <dbReference type="SAM" id="MobiDB-lite"/>
    </source>
</evidence>
<feature type="domain" description="VENN motif-containing" evidence="6">
    <location>
        <begin position="2"/>
        <end position="17"/>
    </location>
</feature>
<feature type="compositionally biased region" description="Polar residues" evidence="5">
    <location>
        <begin position="11"/>
        <end position="23"/>
    </location>
</feature>
<keyword evidence="3" id="KW-1266">Target cell cytoplasm</keyword>
<keyword evidence="2" id="KW-0800">Toxin</keyword>
<evidence type="ECO:0000256" key="1">
    <source>
        <dbReference type="ARBA" id="ARBA00004219"/>
    </source>
</evidence>
<proteinExistence type="predicted"/>
<comment type="subcellular location">
    <subcellularLocation>
        <location evidence="1">Target cell</location>
        <location evidence="1">Target cell cytoplasm</location>
    </subcellularLocation>
</comment>